<evidence type="ECO:0000313" key="18">
    <source>
        <dbReference type="EMBL" id="EDK45983.1"/>
    </source>
</evidence>
<name>A5E3H5_LODEL</name>
<keyword evidence="7 14" id="KW-0378">Hydrolase</keyword>
<organism evidence="18 19">
    <name type="scientific">Lodderomyces elongisporus (strain ATCC 11503 / CBS 2605 / JCM 1781 / NBRC 1676 / NRRL YB-4239)</name>
    <name type="common">Yeast</name>
    <name type="synonym">Saccharomyces elongisporus</name>
    <dbReference type="NCBI Taxonomy" id="379508"/>
    <lineage>
        <taxon>Eukaryota</taxon>
        <taxon>Fungi</taxon>
        <taxon>Dikarya</taxon>
        <taxon>Ascomycota</taxon>
        <taxon>Saccharomycotina</taxon>
        <taxon>Pichiomycetes</taxon>
        <taxon>Debaryomycetaceae</taxon>
        <taxon>Candida/Lodderomyces clade</taxon>
        <taxon>Lodderomyces</taxon>
    </lineage>
</organism>
<comment type="function">
    <text evidence="14">Possesses 5'-&gt;3' exoribonuclease activity. May promote termination of transcription by RNA polymerase II.</text>
</comment>
<dbReference type="GO" id="GO:0110155">
    <property type="term" value="P:NAD-cap decapping"/>
    <property type="evidence" value="ECO:0007669"/>
    <property type="project" value="EnsemblFungi"/>
</dbReference>
<dbReference type="STRING" id="379508.A5E3H5"/>
<feature type="domain" description="Xrn1 N-terminal" evidence="16">
    <location>
        <begin position="1"/>
        <end position="250"/>
    </location>
</feature>
<evidence type="ECO:0000259" key="17">
    <source>
        <dbReference type="Pfam" id="PF17846"/>
    </source>
</evidence>
<evidence type="ECO:0000256" key="10">
    <source>
        <dbReference type="ARBA" id="ARBA00023163"/>
    </source>
</evidence>
<dbReference type="eggNOG" id="KOG2044">
    <property type="taxonomic scope" value="Eukaryota"/>
</dbReference>
<dbReference type="GO" id="GO:0030846">
    <property type="term" value="P:termination of RNA polymerase II transcription, poly(A)-coupled"/>
    <property type="evidence" value="ECO:0007669"/>
    <property type="project" value="EnsemblFungi"/>
</dbReference>
<evidence type="ECO:0000256" key="14">
    <source>
        <dbReference type="PIRNR" id="PIRNR037239"/>
    </source>
</evidence>
<dbReference type="Pfam" id="PF17846">
    <property type="entry name" value="XRN_M"/>
    <property type="match status" value="1"/>
</dbReference>
<evidence type="ECO:0000256" key="8">
    <source>
        <dbReference type="ARBA" id="ARBA00022839"/>
    </source>
</evidence>
<feature type="compositionally biased region" description="Low complexity" evidence="15">
    <location>
        <begin position="942"/>
        <end position="1023"/>
    </location>
</feature>
<keyword evidence="10" id="KW-0804">Transcription</keyword>
<dbReference type="GO" id="GO:0071028">
    <property type="term" value="P:nuclear mRNA surveillance"/>
    <property type="evidence" value="ECO:0007669"/>
    <property type="project" value="EnsemblFungi"/>
</dbReference>
<feature type="domain" description="Xrn1 helical" evidence="17">
    <location>
        <begin position="309"/>
        <end position="830"/>
    </location>
</feature>
<dbReference type="InterPro" id="IPR004859">
    <property type="entry name" value="Xrn1_N"/>
</dbReference>
<evidence type="ECO:0000256" key="11">
    <source>
        <dbReference type="ARBA" id="ARBA00023242"/>
    </source>
</evidence>
<dbReference type="FunFam" id="3.40.50.12390:FF:000005">
    <property type="entry name" value="5'-3' exoribonuclease 2"/>
    <property type="match status" value="1"/>
</dbReference>
<dbReference type="FunFam" id="1.25.40.1050:FF:000002">
    <property type="entry name" value="5'-3' exoribonuclease"/>
    <property type="match status" value="1"/>
</dbReference>
<gene>
    <name evidence="18" type="ORF">LELG_04162</name>
</gene>
<feature type="compositionally biased region" description="Polar residues" evidence="15">
    <location>
        <begin position="1039"/>
        <end position="1049"/>
    </location>
</feature>
<dbReference type="CDD" id="cd18673">
    <property type="entry name" value="PIN_XRN1-2-like"/>
    <property type="match status" value="1"/>
</dbReference>
<feature type="compositionally biased region" description="Low complexity" evidence="15">
    <location>
        <begin position="496"/>
        <end position="509"/>
    </location>
</feature>
<dbReference type="Proteomes" id="UP000001996">
    <property type="component" value="Unassembled WGS sequence"/>
</dbReference>
<dbReference type="GO" id="GO:0034244">
    <property type="term" value="P:negative regulation of transcription elongation by RNA polymerase II"/>
    <property type="evidence" value="ECO:0007669"/>
    <property type="project" value="EnsemblFungi"/>
</dbReference>
<evidence type="ECO:0000256" key="7">
    <source>
        <dbReference type="ARBA" id="ARBA00022801"/>
    </source>
</evidence>
<dbReference type="GO" id="GO:0090730">
    <property type="term" value="C:Las1 complex"/>
    <property type="evidence" value="ECO:0007669"/>
    <property type="project" value="EnsemblFungi"/>
</dbReference>
<protein>
    <recommendedName>
        <fullName evidence="14">5'-3' exoribonuclease</fullName>
        <ecNumber evidence="14">3.1.13.-</ecNumber>
    </recommendedName>
</protein>
<comment type="similarity">
    <text evidence="2 14">Belongs to the 5'-3' exonuclease family. XRN2/RAT1 subfamily.</text>
</comment>
<dbReference type="InterPro" id="IPR027073">
    <property type="entry name" value="5_3_exoribonuclease"/>
</dbReference>
<keyword evidence="5 14" id="KW-0507">mRNA processing</keyword>
<evidence type="ECO:0000256" key="13">
    <source>
        <dbReference type="ARBA" id="ARBA00046943"/>
    </source>
</evidence>
<dbReference type="GO" id="GO:0071035">
    <property type="term" value="P:nuclear polyadenylation-dependent rRNA catabolic process"/>
    <property type="evidence" value="ECO:0007669"/>
    <property type="project" value="EnsemblFungi"/>
</dbReference>
<dbReference type="Gene3D" id="3.40.50.12390">
    <property type="match status" value="2"/>
</dbReference>
<evidence type="ECO:0000313" key="19">
    <source>
        <dbReference type="Proteomes" id="UP000001996"/>
    </source>
</evidence>
<proteinExistence type="inferred from homology"/>
<keyword evidence="6 14" id="KW-0540">Nuclease</keyword>
<comment type="function">
    <text evidence="12">Possesses 5'-&gt;3' exoribonuclease activity. Required for the processing of nuclear mRNA and rRNA precursors. May promote the termination of transcription by RNA polymerase II. Essential for vegetative cell growth and chromosome segregation.</text>
</comment>
<dbReference type="InterPro" id="IPR041412">
    <property type="entry name" value="Xrn1_helical"/>
</dbReference>
<evidence type="ECO:0000256" key="15">
    <source>
        <dbReference type="SAM" id="MobiDB-lite"/>
    </source>
</evidence>
<evidence type="ECO:0000256" key="12">
    <source>
        <dbReference type="ARBA" id="ARBA00046137"/>
    </source>
</evidence>
<dbReference type="PIRSF" id="PIRSF037239">
    <property type="entry name" value="Exonuclease_Xrn2"/>
    <property type="match status" value="1"/>
</dbReference>
<keyword evidence="8 14" id="KW-0269">Exonuclease</keyword>
<dbReference type="PANTHER" id="PTHR12341">
    <property type="entry name" value="5'-&gt;3' EXORIBONUCLEASE"/>
    <property type="match status" value="1"/>
</dbReference>
<reference evidence="18 19" key="1">
    <citation type="journal article" date="2009" name="Nature">
        <title>Evolution of pathogenicity and sexual reproduction in eight Candida genomes.</title>
        <authorList>
            <person name="Butler G."/>
            <person name="Rasmussen M.D."/>
            <person name="Lin M.F."/>
            <person name="Santos M.A."/>
            <person name="Sakthikumar S."/>
            <person name="Munro C.A."/>
            <person name="Rheinbay E."/>
            <person name="Grabherr M."/>
            <person name="Forche A."/>
            <person name="Reedy J.L."/>
            <person name="Agrafioti I."/>
            <person name="Arnaud M.B."/>
            <person name="Bates S."/>
            <person name="Brown A.J."/>
            <person name="Brunke S."/>
            <person name="Costanzo M.C."/>
            <person name="Fitzpatrick D.A."/>
            <person name="de Groot P.W."/>
            <person name="Harris D."/>
            <person name="Hoyer L.L."/>
            <person name="Hube B."/>
            <person name="Klis F.M."/>
            <person name="Kodira C."/>
            <person name="Lennard N."/>
            <person name="Logue M.E."/>
            <person name="Martin R."/>
            <person name="Neiman A.M."/>
            <person name="Nikolaou E."/>
            <person name="Quail M.A."/>
            <person name="Quinn J."/>
            <person name="Santos M.C."/>
            <person name="Schmitzberger F.F."/>
            <person name="Sherlock G."/>
            <person name="Shah P."/>
            <person name="Silverstein K.A."/>
            <person name="Skrzypek M.S."/>
            <person name="Soll D."/>
            <person name="Staggs R."/>
            <person name="Stansfield I."/>
            <person name="Stumpf M.P."/>
            <person name="Sudbery P.E."/>
            <person name="Srikantha T."/>
            <person name="Zeng Q."/>
            <person name="Berman J."/>
            <person name="Berriman M."/>
            <person name="Heitman J."/>
            <person name="Gow N.A."/>
            <person name="Lorenz M.C."/>
            <person name="Birren B.W."/>
            <person name="Kellis M."/>
            <person name="Cuomo C.A."/>
        </authorList>
    </citation>
    <scope>NUCLEOTIDE SEQUENCE [LARGE SCALE GENOMIC DNA]</scope>
    <source>
        <strain evidence="19">ATCC 11503 / BCRC 21390 / CBS 2605 / JCM 1781 / NBRC 1676 / NRRL YB-4239</strain>
    </source>
</reference>
<dbReference type="EMBL" id="CH981529">
    <property type="protein sequence ID" value="EDK45983.1"/>
    <property type="molecule type" value="Genomic_DNA"/>
</dbReference>
<dbReference type="GO" id="GO:0019843">
    <property type="term" value="F:rRNA binding"/>
    <property type="evidence" value="ECO:0007669"/>
    <property type="project" value="EnsemblFungi"/>
</dbReference>
<dbReference type="InterPro" id="IPR017151">
    <property type="entry name" value="Xrn2/3/4"/>
</dbReference>
<feature type="region of interest" description="Disordered" evidence="15">
    <location>
        <begin position="893"/>
        <end position="1049"/>
    </location>
</feature>
<keyword evidence="4" id="KW-0698">rRNA processing</keyword>
<evidence type="ECO:0000256" key="4">
    <source>
        <dbReference type="ARBA" id="ARBA00022552"/>
    </source>
</evidence>
<keyword evidence="3" id="KW-0806">Transcription termination</keyword>
<dbReference type="GO" id="GO:0110103">
    <property type="term" value="C:RNA polymerase II termination complex"/>
    <property type="evidence" value="ECO:0007669"/>
    <property type="project" value="EnsemblFungi"/>
</dbReference>
<evidence type="ECO:0000256" key="6">
    <source>
        <dbReference type="ARBA" id="ARBA00022722"/>
    </source>
</evidence>
<accession>A5E3H5</accession>
<feature type="compositionally biased region" description="Low complexity" evidence="15">
    <location>
        <begin position="918"/>
        <end position="933"/>
    </location>
</feature>
<evidence type="ECO:0000256" key="1">
    <source>
        <dbReference type="ARBA" id="ARBA00004123"/>
    </source>
</evidence>
<dbReference type="PANTHER" id="PTHR12341:SF41">
    <property type="entry name" value="5'-3' EXORIBONUCLEASE 2"/>
    <property type="match status" value="1"/>
</dbReference>
<dbReference type="GO" id="GO:0043144">
    <property type="term" value="P:sno(s)RNA processing"/>
    <property type="evidence" value="ECO:0007669"/>
    <property type="project" value="EnsemblFungi"/>
</dbReference>
<comment type="subunit">
    <text evidence="13">Interacts with RAI1; the interaction is direct, stabilizes RAT1 protein structure and may stimulate its exoribonuclease activity. The interaction also stimulates RAI1 pyrophosphohydrolase activity, probably by recruiting it to mRNA substrates.</text>
</comment>
<keyword evidence="9" id="KW-0805">Transcription regulation</keyword>
<dbReference type="GO" id="GO:1904595">
    <property type="term" value="P:positive regulation of termination of RNA polymerase II transcription"/>
    <property type="evidence" value="ECO:0007669"/>
    <property type="project" value="EnsemblFungi"/>
</dbReference>
<dbReference type="AlphaFoldDB" id="A5E3H5"/>
<sequence length="1049" mass="120067">MGVPALFRWLSRKYPKIISPVVEEDQNEIGGAKYEDPNPNGEIDNLYLDMNGIVHPCSHPEHKKAPETEDEMFLDIFTYTDRVLMMARPRKVLMIAVDGVAPRAKMNQQRARRFRSAQDAKIKDEAIAKEIADKEFRGELIDNAVKVKKLWDSNAITPGTPFMDRLAEALRYLVAYKLANDPGWANLQVIISDATVPGEGEHKLMSFIRSQRSDPQYDPNTKHCIYGLDADLIFLGLATHEPHFRVLREDVFANQEKRMTISDHVAMNKDQADLIEERDRKKPFLWLHVNVLREYLAVELHNPNMSFPFDLERAIDDWVFICFFAGNDFLPHLPSLDVRDNGIDTLVNCWKRCVPRLRDYVTSDGKLNLDSVEVLMADLAIKEDEIFRNRFRIEQRKEEGRKRRKLAEEQDKALKSVYLSQVSKGKEKAPMEANVNMPLMDTSGNVVDGFAPLSNKDIVHNRDAITLAGMANQDAAAALKKLIDSKKKSMIEQERSSGVAGALGASGDSPSESSEAVATPSAANTDLEDTINGKETKKRSYQQDESIEDEDRLRLHEPGYQKRYYEVKFHCTSDEEIEETRRNVVRSYIEGISWVALYYYQGCPSWTWFYPYHYAPFAADMTNLRDLFPEGVKFELGKPFRPYEQLMSVLPAASKHALPDAFHGLMTDPKSEVIDFYPEDFEIDMNGKKMSWQGIPLLPFIEEERLLKAVQAKYSELSEYELSRNVNKEAELFISNQNKNYALFKEEFYDKQNTEVSFEFARSGLSGVVIKFRGFQPNGYLRFPLDQGEMPDVDKREYLQAEYHFPAKRKGKSMLLNGFIAPTPALTVNDVNEILYKLNSQDLRGMGGNYRNDFKAVSDYVNRGPAGKEVYKSYGMRIGGYRSYLHAIKNGQPNIQENRPHAQGYSNQGYSNTGGYGNQRYSQQQQHQHNYSQPYGQNQRQGGYNNSNYNNNYNGGYNNHNNYSNHNHNNYNSGYNNSYNNGYNNSSNNNYNSGYNNNSNNNNYNSGYNNNHHNSYSNNNHSSRGGANSRASFLPPKPRSNNGRNGYRF</sequence>
<dbReference type="HOGENOM" id="CLU_006038_1_1_1"/>
<dbReference type="FunCoup" id="A5E3H5">
    <property type="interactions" value="1056"/>
</dbReference>
<keyword evidence="11" id="KW-0539">Nucleus</keyword>
<dbReference type="EC" id="3.1.13.-" evidence="14"/>
<keyword evidence="19" id="KW-1185">Reference proteome</keyword>
<dbReference type="OMA" id="WVALYYY"/>
<evidence type="ECO:0000256" key="9">
    <source>
        <dbReference type="ARBA" id="ARBA00023015"/>
    </source>
</evidence>
<dbReference type="InParanoid" id="A5E3H5"/>
<dbReference type="KEGG" id="lel:PVL30_003889"/>
<dbReference type="VEuPathDB" id="FungiDB:LELG_04162"/>
<evidence type="ECO:0000256" key="3">
    <source>
        <dbReference type="ARBA" id="ARBA00022472"/>
    </source>
</evidence>
<dbReference type="Pfam" id="PF03159">
    <property type="entry name" value="XRN_N"/>
    <property type="match status" value="1"/>
</dbReference>
<evidence type="ECO:0000259" key="16">
    <source>
        <dbReference type="Pfam" id="PF03159"/>
    </source>
</evidence>
<comment type="subcellular location">
    <subcellularLocation>
        <location evidence="1">Nucleus</location>
    </subcellularLocation>
</comment>
<feature type="region of interest" description="Disordered" evidence="15">
    <location>
        <begin position="493"/>
        <end position="552"/>
    </location>
</feature>
<evidence type="ECO:0000256" key="5">
    <source>
        <dbReference type="ARBA" id="ARBA00022664"/>
    </source>
</evidence>
<dbReference type="GO" id="GO:0000448">
    <property type="term" value="P:cleavage in ITS2 between 5.8S rRNA and LSU-rRNA of tricistronic rRNA transcript (SSU-rRNA, 5.8S rRNA, LSU-rRNA)"/>
    <property type="evidence" value="ECO:0007669"/>
    <property type="project" value="EnsemblFungi"/>
</dbReference>
<dbReference type="OrthoDB" id="28245at2759"/>
<dbReference type="GeneID" id="5231754"/>
<evidence type="ECO:0000256" key="2">
    <source>
        <dbReference type="ARBA" id="ARBA00006994"/>
    </source>
</evidence>
<dbReference type="GO" id="GO:0004534">
    <property type="term" value="F:5'-3' RNA exonuclease activity"/>
    <property type="evidence" value="ECO:0007669"/>
    <property type="project" value="UniProtKB-UniRule"/>
</dbReference>
<dbReference type="Gene3D" id="1.25.40.1050">
    <property type="match status" value="1"/>
</dbReference>
<dbReference type="GO" id="GO:0000398">
    <property type="term" value="P:mRNA splicing, via spliceosome"/>
    <property type="evidence" value="ECO:0007669"/>
    <property type="project" value="EnsemblFungi"/>
</dbReference>
<feature type="compositionally biased region" description="Polar residues" evidence="15">
    <location>
        <begin position="510"/>
        <end position="524"/>
    </location>
</feature>
<dbReference type="GO" id="GO:0030847">
    <property type="term" value="P:termination of RNA polymerase II transcription, exosome-dependent"/>
    <property type="evidence" value="ECO:0007669"/>
    <property type="project" value="EnsemblFungi"/>
</dbReference>